<dbReference type="PANTHER" id="PTHR40633">
    <property type="entry name" value="MATRIX PROTEIN, PUTATIVE (AFU_ORTHOLOGUE AFUA_8G05410)-RELATED"/>
    <property type="match status" value="1"/>
</dbReference>
<proteinExistence type="predicted"/>
<dbReference type="Proteomes" id="UP000283895">
    <property type="component" value="Unassembled WGS sequence"/>
</dbReference>
<dbReference type="PANTHER" id="PTHR40633:SF1">
    <property type="entry name" value="GPI ANCHORED SERINE-THREONINE RICH PROTEIN (AFU_ORTHOLOGUE AFUA_1G03630)"/>
    <property type="match status" value="1"/>
</dbReference>
<dbReference type="EMBL" id="LKEA01000002">
    <property type="protein sequence ID" value="ROW11240.1"/>
    <property type="molecule type" value="Genomic_DNA"/>
</dbReference>
<keyword evidence="4" id="KW-1185">Reference proteome</keyword>
<name>A0A423X6E4_9PEZI</name>
<evidence type="ECO:0000313" key="3">
    <source>
        <dbReference type="EMBL" id="ROW11240.1"/>
    </source>
</evidence>
<dbReference type="InterPro" id="IPR052982">
    <property type="entry name" value="SRP1/TIP1-like"/>
</dbReference>
<feature type="region of interest" description="Disordered" evidence="1">
    <location>
        <begin position="116"/>
        <end position="212"/>
    </location>
</feature>
<feature type="compositionally biased region" description="Low complexity" evidence="1">
    <location>
        <begin position="116"/>
        <end position="201"/>
    </location>
</feature>
<feature type="signal peptide" evidence="2">
    <location>
        <begin position="1"/>
        <end position="19"/>
    </location>
</feature>
<gene>
    <name evidence="3" type="ORF">VMCG_01403</name>
</gene>
<accession>A0A423X6E4</accession>
<reference evidence="3 4" key="1">
    <citation type="submission" date="2015-09" db="EMBL/GenBank/DDBJ databases">
        <title>Host preference determinants of Valsa canker pathogens revealed by comparative genomics.</title>
        <authorList>
            <person name="Yin Z."/>
            <person name="Huang L."/>
        </authorList>
    </citation>
    <scope>NUCLEOTIDE SEQUENCE [LARGE SCALE GENOMIC DNA]</scope>
    <source>
        <strain evidence="3 4">03-1</strain>
    </source>
</reference>
<dbReference type="OrthoDB" id="5589325at2759"/>
<evidence type="ECO:0008006" key="5">
    <source>
        <dbReference type="Google" id="ProtNLM"/>
    </source>
</evidence>
<organism evidence="3 4">
    <name type="scientific">Cytospora schulzeri</name>
    <dbReference type="NCBI Taxonomy" id="448051"/>
    <lineage>
        <taxon>Eukaryota</taxon>
        <taxon>Fungi</taxon>
        <taxon>Dikarya</taxon>
        <taxon>Ascomycota</taxon>
        <taxon>Pezizomycotina</taxon>
        <taxon>Sordariomycetes</taxon>
        <taxon>Sordariomycetidae</taxon>
        <taxon>Diaporthales</taxon>
        <taxon>Cytosporaceae</taxon>
        <taxon>Cytospora</taxon>
    </lineage>
</organism>
<comment type="caution">
    <text evidence="3">The sequence shown here is derived from an EMBL/GenBank/DDBJ whole genome shotgun (WGS) entry which is preliminary data.</text>
</comment>
<keyword evidence="2" id="KW-0732">Signal</keyword>
<evidence type="ECO:0000313" key="4">
    <source>
        <dbReference type="Proteomes" id="UP000283895"/>
    </source>
</evidence>
<evidence type="ECO:0000256" key="2">
    <source>
        <dbReference type="SAM" id="SignalP"/>
    </source>
</evidence>
<protein>
    <recommendedName>
        <fullName evidence="5">Extracellular matrix protein</fullName>
    </recommendedName>
</protein>
<sequence>MKFNSGLLAIVAALPSTLAVEFTNSDFAVTAGKSFTLTWSDADGPVTITLKDGASTDLKDVEVLATGLTGTSYTWTPDSSLTSATYAFEIDDDSGTPNYSPQFQYQGSASASASTTLASSTSGSSTASSTASSTGSTTGSTTASGSSTSTGSSSSVTSSTGTTSDSSTSATESASTKDTSSTSSSKSSSAAATDSPSTTSTPVNTNDSKKLGSPLALVLGGLISLMVFN</sequence>
<dbReference type="STRING" id="356882.A0A423X6E4"/>
<feature type="chain" id="PRO_5019440593" description="Extracellular matrix protein" evidence="2">
    <location>
        <begin position="20"/>
        <end position="229"/>
    </location>
</feature>
<dbReference type="AlphaFoldDB" id="A0A423X6E4"/>
<evidence type="ECO:0000256" key="1">
    <source>
        <dbReference type="SAM" id="MobiDB-lite"/>
    </source>
</evidence>